<dbReference type="PANTHER" id="PTHR43711">
    <property type="entry name" value="TWO-COMPONENT HISTIDINE KINASE"/>
    <property type="match status" value="1"/>
</dbReference>
<dbReference type="InterPro" id="IPR029151">
    <property type="entry name" value="Sensor-like_sf"/>
</dbReference>
<evidence type="ECO:0000313" key="13">
    <source>
        <dbReference type="EMBL" id="SET40609.1"/>
    </source>
</evidence>
<dbReference type="InterPro" id="IPR003661">
    <property type="entry name" value="HisK_dim/P_dom"/>
</dbReference>
<dbReference type="InterPro" id="IPR003594">
    <property type="entry name" value="HATPase_dom"/>
</dbReference>
<evidence type="ECO:0000259" key="12">
    <source>
        <dbReference type="PROSITE" id="PS50109"/>
    </source>
</evidence>
<protein>
    <recommendedName>
        <fullName evidence="3">histidine kinase</fullName>
        <ecNumber evidence="3">2.7.13.3</ecNumber>
    </recommendedName>
</protein>
<feature type="transmembrane region" description="Helical" evidence="11">
    <location>
        <begin position="327"/>
        <end position="348"/>
    </location>
</feature>
<comment type="subcellular location">
    <subcellularLocation>
        <location evidence="2">Cell membrane</location>
        <topology evidence="2">Multi-pass membrane protein</topology>
    </subcellularLocation>
</comment>
<dbReference type="Gene3D" id="3.30.450.20">
    <property type="entry name" value="PAS domain"/>
    <property type="match status" value="2"/>
</dbReference>
<keyword evidence="11" id="KW-0472">Membrane</keyword>
<feature type="domain" description="Histidine kinase" evidence="12">
    <location>
        <begin position="381"/>
        <end position="598"/>
    </location>
</feature>
<keyword evidence="10" id="KW-0902">Two-component regulatory system</keyword>
<accession>A0A1I0E6N9</accession>
<dbReference type="OrthoDB" id="9804645at2"/>
<dbReference type="InterPro" id="IPR004358">
    <property type="entry name" value="Sig_transdc_His_kin-like_C"/>
</dbReference>
<evidence type="ECO:0000256" key="5">
    <source>
        <dbReference type="ARBA" id="ARBA00022553"/>
    </source>
</evidence>
<dbReference type="AlphaFoldDB" id="A0A1I0E6N9"/>
<evidence type="ECO:0000256" key="2">
    <source>
        <dbReference type="ARBA" id="ARBA00004651"/>
    </source>
</evidence>
<name>A0A1I0E6N9_9BACT</name>
<dbReference type="EC" id="2.7.13.3" evidence="3"/>
<keyword evidence="8 13" id="KW-0418">Kinase</keyword>
<dbReference type="Pfam" id="PF21623">
    <property type="entry name" value="HK_sensor_dom_bact"/>
    <property type="match status" value="1"/>
</dbReference>
<dbReference type="PANTHER" id="PTHR43711:SF31">
    <property type="entry name" value="HISTIDINE KINASE"/>
    <property type="match status" value="1"/>
</dbReference>
<dbReference type="Gene3D" id="1.10.287.130">
    <property type="match status" value="1"/>
</dbReference>
<sequence>MHKQIYRTFFRIFIPLFILFSGVVFSVRKIQDDSEKQISLSSEQFEINQKSEIIHRDLNFIIGDLQIMAAMNLFRDVWREEGNSAVKQTISSLFRKISRERQLYDQIRLIDSEGDELVRVNLNDSVAWVVAEKDLQNKRQRPYFSNTFNLKRGEIYVSPFDLNIENDTIEIPLKPMLRFATPVFGEKGEKKGVLVINYLGEHMLRNSEAVGNRRFKEHFMLLNKDSYWLKAPNSELEWGFMFDDKKTENFQYYYPEEWKIISTQTSGQFENERGLFTFNTIYALENNNPELVWSEQEAFQATQDYYWKAVSFVPQAELYKSQKARNFQLLIVYMLLVALSGWGAWVLARSTNRRKLAEQKIKNNLIKLQELNAAKDRFFSIIAHDLRSPFNTMLGFGEMLKEEVDNGKTEHVKEYTHYLYSGILKTYNLLSELLDWANLQRQKVAFEPKIIDAESCVDETFQILELSAQNKKLTLVKLIPENTELTADRNMFCTIVRNLLSNAVKFTSEGGTITFSAKFVNGEHVFTVADTGVGISPENLERLFKVDESFSTAGTNEESGTGLGLILCKELVEKHGGVIWAESETGKGAEFHFTIPLP</sequence>
<keyword evidence="6" id="KW-0808">Transferase</keyword>
<dbReference type="SUPFAM" id="SSF103190">
    <property type="entry name" value="Sensory domain-like"/>
    <property type="match status" value="2"/>
</dbReference>
<organism evidence="13 14">
    <name type="scientific">Draconibacterium orientale</name>
    <dbReference type="NCBI Taxonomy" id="1168034"/>
    <lineage>
        <taxon>Bacteria</taxon>
        <taxon>Pseudomonadati</taxon>
        <taxon>Bacteroidota</taxon>
        <taxon>Bacteroidia</taxon>
        <taxon>Marinilabiliales</taxon>
        <taxon>Prolixibacteraceae</taxon>
        <taxon>Draconibacterium</taxon>
    </lineage>
</organism>
<dbReference type="SUPFAM" id="SSF55874">
    <property type="entry name" value="ATPase domain of HSP90 chaperone/DNA topoisomerase II/histidine kinase"/>
    <property type="match status" value="1"/>
</dbReference>
<dbReference type="Gene3D" id="3.30.565.10">
    <property type="entry name" value="Histidine kinase-like ATPase, C-terminal domain"/>
    <property type="match status" value="1"/>
</dbReference>
<dbReference type="RefSeq" id="WP_074780506.1">
    <property type="nucleotide sequence ID" value="NZ_FOHT01000012.1"/>
</dbReference>
<evidence type="ECO:0000256" key="7">
    <source>
        <dbReference type="ARBA" id="ARBA00022692"/>
    </source>
</evidence>
<keyword evidence="4" id="KW-1003">Cell membrane</keyword>
<evidence type="ECO:0000256" key="3">
    <source>
        <dbReference type="ARBA" id="ARBA00012438"/>
    </source>
</evidence>
<comment type="catalytic activity">
    <reaction evidence="1">
        <text>ATP + protein L-histidine = ADP + protein N-phospho-L-histidine.</text>
        <dbReference type="EC" id="2.7.13.3"/>
    </reaction>
</comment>
<evidence type="ECO:0000256" key="4">
    <source>
        <dbReference type="ARBA" id="ARBA00022475"/>
    </source>
</evidence>
<gene>
    <name evidence="13" type="ORF">SAMN05444285_11257</name>
</gene>
<dbReference type="CDD" id="cd00082">
    <property type="entry name" value="HisKA"/>
    <property type="match status" value="1"/>
</dbReference>
<dbReference type="InterPro" id="IPR050736">
    <property type="entry name" value="Sensor_HK_Regulatory"/>
</dbReference>
<dbReference type="PRINTS" id="PR00344">
    <property type="entry name" value="BCTRLSENSOR"/>
</dbReference>
<evidence type="ECO:0000256" key="8">
    <source>
        <dbReference type="ARBA" id="ARBA00022777"/>
    </source>
</evidence>
<evidence type="ECO:0000256" key="6">
    <source>
        <dbReference type="ARBA" id="ARBA00022679"/>
    </source>
</evidence>
<dbReference type="PROSITE" id="PS50109">
    <property type="entry name" value="HIS_KIN"/>
    <property type="match status" value="1"/>
</dbReference>
<evidence type="ECO:0000256" key="9">
    <source>
        <dbReference type="ARBA" id="ARBA00022989"/>
    </source>
</evidence>
<dbReference type="SMART" id="SM00387">
    <property type="entry name" value="HATPase_c"/>
    <property type="match status" value="1"/>
</dbReference>
<keyword evidence="9 11" id="KW-1133">Transmembrane helix</keyword>
<dbReference type="SMART" id="SM00388">
    <property type="entry name" value="HisKA"/>
    <property type="match status" value="1"/>
</dbReference>
<dbReference type="InterPro" id="IPR048760">
    <property type="entry name" value="VP0354-like_sensor_dom"/>
</dbReference>
<proteinExistence type="predicted"/>
<evidence type="ECO:0000313" key="14">
    <source>
        <dbReference type="Proteomes" id="UP000181981"/>
    </source>
</evidence>
<feature type="transmembrane region" description="Helical" evidence="11">
    <location>
        <begin position="9"/>
        <end position="27"/>
    </location>
</feature>
<dbReference type="SUPFAM" id="SSF47384">
    <property type="entry name" value="Homodimeric domain of signal transducing histidine kinase"/>
    <property type="match status" value="1"/>
</dbReference>
<dbReference type="GO" id="GO:0005886">
    <property type="term" value="C:plasma membrane"/>
    <property type="evidence" value="ECO:0007669"/>
    <property type="project" value="UniProtKB-SubCell"/>
</dbReference>
<dbReference type="Pfam" id="PF02518">
    <property type="entry name" value="HATPase_c"/>
    <property type="match status" value="1"/>
</dbReference>
<keyword evidence="5" id="KW-0597">Phosphoprotein</keyword>
<dbReference type="EMBL" id="FOHT01000012">
    <property type="protein sequence ID" value="SET40609.1"/>
    <property type="molecule type" value="Genomic_DNA"/>
</dbReference>
<dbReference type="InterPro" id="IPR036097">
    <property type="entry name" value="HisK_dim/P_sf"/>
</dbReference>
<dbReference type="CDD" id="cd00075">
    <property type="entry name" value="HATPase"/>
    <property type="match status" value="1"/>
</dbReference>
<dbReference type="FunFam" id="3.30.565.10:FF:000006">
    <property type="entry name" value="Sensor histidine kinase WalK"/>
    <property type="match status" value="1"/>
</dbReference>
<keyword evidence="7 11" id="KW-0812">Transmembrane</keyword>
<dbReference type="Proteomes" id="UP000181981">
    <property type="component" value="Unassembled WGS sequence"/>
</dbReference>
<dbReference type="GO" id="GO:0000155">
    <property type="term" value="F:phosphorelay sensor kinase activity"/>
    <property type="evidence" value="ECO:0007669"/>
    <property type="project" value="InterPro"/>
</dbReference>
<evidence type="ECO:0000256" key="1">
    <source>
        <dbReference type="ARBA" id="ARBA00000085"/>
    </source>
</evidence>
<dbReference type="Pfam" id="PF00512">
    <property type="entry name" value="HisKA"/>
    <property type="match status" value="1"/>
</dbReference>
<reference evidence="13 14" key="1">
    <citation type="submission" date="2016-10" db="EMBL/GenBank/DDBJ databases">
        <authorList>
            <person name="de Groot N.N."/>
        </authorList>
    </citation>
    <scope>NUCLEOTIDE SEQUENCE [LARGE SCALE GENOMIC DNA]</scope>
    <source>
        <strain evidence="13 14">DSM 25947</strain>
    </source>
</reference>
<dbReference type="InterPro" id="IPR036890">
    <property type="entry name" value="HATPase_C_sf"/>
</dbReference>
<evidence type="ECO:0000256" key="11">
    <source>
        <dbReference type="SAM" id="Phobius"/>
    </source>
</evidence>
<dbReference type="InterPro" id="IPR005467">
    <property type="entry name" value="His_kinase_dom"/>
</dbReference>
<evidence type="ECO:0000256" key="10">
    <source>
        <dbReference type="ARBA" id="ARBA00023012"/>
    </source>
</evidence>